<evidence type="ECO:0000313" key="11">
    <source>
        <dbReference type="EMBL" id="TFV12134.1"/>
    </source>
</evidence>
<feature type="domain" description="Major facilitator superfamily (MFS) profile" evidence="10">
    <location>
        <begin position="17"/>
        <end position="404"/>
    </location>
</feature>
<dbReference type="Pfam" id="PF07690">
    <property type="entry name" value="MFS_1"/>
    <property type="match status" value="1"/>
</dbReference>
<organism evidence="11 12">
    <name type="scientific">Muribacter muris</name>
    <dbReference type="NCBI Taxonomy" id="67855"/>
    <lineage>
        <taxon>Bacteria</taxon>
        <taxon>Pseudomonadati</taxon>
        <taxon>Pseudomonadota</taxon>
        <taxon>Gammaproteobacteria</taxon>
        <taxon>Pasteurellales</taxon>
        <taxon>Pasteurellaceae</taxon>
        <taxon>Muribacter</taxon>
    </lineage>
</organism>
<evidence type="ECO:0000256" key="7">
    <source>
        <dbReference type="ARBA" id="ARBA00022989"/>
    </source>
</evidence>
<proteinExistence type="inferred from homology"/>
<comment type="subcellular location">
    <subcellularLocation>
        <location evidence="1">Cell membrane</location>
        <topology evidence="1">Multi-pass membrane protein</topology>
    </subcellularLocation>
</comment>
<dbReference type="Gene3D" id="1.20.1250.20">
    <property type="entry name" value="MFS general substrate transporter like domains"/>
    <property type="match status" value="2"/>
</dbReference>
<feature type="transmembrane region" description="Helical" evidence="9">
    <location>
        <begin position="295"/>
        <end position="313"/>
    </location>
</feature>
<feature type="transmembrane region" description="Helical" evidence="9">
    <location>
        <begin position="229"/>
        <end position="252"/>
    </location>
</feature>
<evidence type="ECO:0000256" key="4">
    <source>
        <dbReference type="ARBA" id="ARBA00022475"/>
    </source>
</evidence>
<feature type="transmembrane region" description="Helical" evidence="9">
    <location>
        <begin position="178"/>
        <end position="199"/>
    </location>
</feature>
<dbReference type="InterPro" id="IPR011701">
    <property type="entry name" value="MFS"/>
</dbReference>
<dbReference type="GO" id="GO:0022857">
    <property type="term" value="F:transmembrane transporter activity"/>
    <property type="evidence" value="ECO:0007669"/>
    <property type="project" value="InterPro"/>
</dbReference>
<feature type="transmembrane region" description="Helical" evidence="9">
    <location>
        <begin position="56"/>
        <end position="76"/>
    </location>
</feature>
<dbReference type="EMBL" id="SPPA01000004">
    <property type="protein sequence ID" value="TFV12134.1"/>
    <property type="molecule type" value="Genomic_DNA"/>
</dbReference>
<evidence type="ECO:0000256" key="2">
    <source>
        <dbReference type="ARBA" id="ARBA00006523"/>
    </source>
</evidence>
<dbReference type="SUPFAM" id="SSF103473">
    <property type="entry name" value="MFS general substrate transporter"/>
    <property type="match status" value="1"/>
</dbReference>
<evidence type="ECO:0000256" key="1">
    <source>
        <dbReference type="ARBA" id="ARBA00004651"/>
    </source>
</evidence>
<feature type="transmembrane region" description="Helical" evidence="9">
    <location>
        <begin position="319"/>
        <end position="341"/>
    </location>
</feature>
<evidence type="ECO:0000256" key="6">
    <source>
        <dbReference type="ARBA" id="ARBA00022692"/>
    </source>
</evidence>
<dbReference type="RefSeq" id="WP_135054665.1">
    <property type="nucleotide sequence ID" value="NZ_JADGLC010000004.1"/>
</dbReference>
<feature type="transmembrane region" description="Helical" evidence="9">
    <location>
        <begin position="88"/>
        <end position="106"/>
    </location>
</feature>
<dbReference type="InterPro" id="IPR036259">
    <property type="entry name" value="MFS_trans_sf"/>
</dbReference>
<dbReference type="Proteomes" id="UP000297396">
    <property type="component" value="Unassembled WGS sequence"/>
</dbReference>
<keyword evidence="6 9" id="KW-0812">Transmembrane</keyword>
<evidence type="ECO:0000259" key="10">
    <source>
        <dbReference type="PROSITE" id="PS50850"/>
    </source>
</evidence>
<reference evidence="11 12" key="1">
    <citation type="submission" date="2019-03" db="EMBL/GenBank/DDBJ databases">
        <title>Diversity of the mouse oral microbiome.</title>
        <authorList>
            <person name="Joseph S."/>
            <person name="Aduse-Opoku J."/>
            <person name="Curtis M."/>
            <person name="Wade W."/>
            <person name="Hashim A."/>
        </authorList>
    </citation>
    <scope>NUCLEOTIDE SEQUENCE [LARGE SCALE GENOMIC DNA]</scope>
    <source>
        <strain evidence="11 12">WT12</strain>
    </source>
</reference>
<keyword evidence="3" id="KW-0813">Transport</keyword>
<dbReference type="AlphaFoldDB" id="A0A4Y9K245"/>
<comment type="similarity">
    <text evidence="2">Belongs to the major facilitator superfamily. Set transporter family.</text>
</comment>
<keyword evidence="8 9" id="KW-0472">Membrane</keyword>
<dbReference type="InterPro" id="IPR020846">
    <property type="entry name" value="MFS_dom"/>
</dbReference>
<protein>
    <submittedName>
        <fullName evidence="11">MFS transporter</fullName>
    </submittedName>
</protein>
<accession>A0A4Y9K245</accession>
<name>A0A4Y9K245_9PAST</name>
<dbReference type="GO" id="GO:0005886">
    <property type="term" value="C:plasma membrane"/>
    <property type="evidence" value="ECO:0007669"/>
    <property type="project" value="UniProtKB-SubCell"/>
</dbReference>
<keyword evidence="7 9" id="KW-1133">Transmembrane helix</keyword>
<dbReference type="PROSITE" id="PS50850">
    <property type="entry name" value="MFS"/>
    <property type="match status" value="1"/>
</dbReference>
<dbReference type="PANTHER" id="PTHR23535">
    <property type="entry name" value="SUGAR EFFLUX TRANSPORTER A-RELATED"/>
    <property type="match status" value="1"/>
</dbReference>
<keyword evidence="5" id="KW-0762">Sugar transport</keyword>
<comment type="caution">
    <text evidence="11">The sequence shown here is derived from an EMBL/GenBank/DDBJ whole genome shotgun (WGS) entry which is preliminary data.</text>
</comment>
<feature type="transmembrane region" description="Helical" evidence="9">
    <location>
        <begin position="155"/>
        <end position="172"/>
    </location>
</feature>
<feature type="transmembrane region" description="Helical" evidence="9">
    <location>
        <begin position="353"/>
        <end position="371"/>
    </location>
</feature>
<feature type="transmembrane region" description="Helical" evidence="9">
    <location>
        <begin position="264"/>
        <end position="283"/>
    </location>
</feature>
<evidence type="ECO:0000256" key="9">
    <source>
        <dbReference type="SAM" id="Phobius"/>
    </source>
</evidence>
<feature type="transmembrane region" description="Helical" evidence="9">
    <location>
        <begin position="112"/>
        <end position="134"/>
    </location>
</feature>
<evidence type="ECO:0000313" key="12">
    <source>
        <dbReference type="Proteomes" id="UP000297396"/>
    </source>
</evidence>
<keyword evidence="4" id="KW-1003">Cell membrane</keyword>
<evidence type="ECO:0000256" key="3">
    <source>
        <dbReference type="ARBA" id="ARBA00022448"/>
    </source>
</evidence>
<sequence>MKPAVPFFPQRLLSRRLLSSASAAFLIVIFMTGLAGALRIPALTVYLHNEVTNDPMMIGVFYSINSLVSMVLSQIVAHYSDRYPNRKLIISLSCVMQLFGCLLFAFNRDYYILLIFGTLLIGLGSSATSQLFALSREYTQAQNRDSTMFNSVLRAQLSLAWIVGPPLAYFLADQLGFTFMYVAAATIFAISIIIVMLMLPQAVGCEPKSANEEEDNLREEGITSNRHSVIWLSIACLLVWTCNSMMFINMPIYLSEDLGLSNRVAGLMMGTAAGIEIPIMLIAGYCTRFISKKSLMLIGIVAGIAYYLGLALAQTEWQLLAIQLFNGIFIGIIASIGMIYFQDLMPYRMGTATTLFGNTGSASWIVAGQLAGVMASQFGYQSTWYLAIGFCVIALLFMGLVRKI</sequence>
<feature type="transmembrane region" description="Helical" evidence="9">
    <location>
        <begin position="383"/>
        <end position="401"/>
    </location>
</feature>
<gene>
    <name evidence="11" type="ORF">E4T80_02550</name>
</gene>
<evidence type="ECO:0000256" key="8">
    <source>
        <dbReference type="ARBA" id="ARBA00023136"/>
    </source>
</evidence>
<dbReference type="OrthoDB" id="7337792at2"/>
<dbReference type="CDD" id="cd17471">
    <property type="entry name" value="MFS_Set"/>
    <property type="match status" value="1"/>
</dbReference>
<evidence type="ECO:0000256" key="5">
    <source>
        <dbReference type="ARBA" id="ARBA00022597"/>
    </source>
</evidence>
<dbReference type="PANTHER" id="PTHR23535:SF2">
    <property type="entry name" value="SUGAR EFFLUX TRANSPORTER A-RELATED"/>
    <property type="match status" value="1"/>
</dbReference>